<dbReference type="SUPFAM" id="SSF52172">
    <property type="entry name" value="CheY-like"/>
    <property type="match status" value="1"/>
</dbReference>
<dbReference type="InterPro" id="IPR058031">
    <property type="entry name" value="AAA_lid_NorR"/>
</dbReference>
<keyword evidence="6" id="KW-0597">Phosphoprotein</keyword>
<keyword evidence="2" id="KW-0067">ATP-binding</keyword>
<organism evidence="9 10">
    <name type="scientific">Sphingomonas echinoides</name>
    <dbReference type="NCBI Taxonomy" id="59803"/>
    <lineage>
        <taxon>Bacteria</taxon>
        <taxon>Pseudomonadati</taxon>
        <taxon>Pseudomonadota</taxon>
        <taxon>Alphaproteobacteria</taxon>
        <taxon>Sphingomonadales</taxon>
        <taxon>Sphingomonadaceae</taxon>
        <taxon>Sphingomonas</taxon>
    </lineage>
</organism>
<dbReference type="InterPro" id="IPR011006">
    <property type="entry name" value="CheY-like_superfamily"/>
</dbReference>
<proteinExistence type="predicted"/>
<dbReference type="Gene3D" id="1.10.8.60">
    <property type="match status" value="1"/>
</dbReference>
<dbReference type="SUPFAM" id="SSF46689">
    <property type="entry name" value="Homeodomain-like"/>
    <property type="match status" value="1"/>
</dbReference>
<dbReference type="InterPro" id="IPR027417">
    <property type="entry name" value="P-loop_NTPase"/>
</dbReference>
<dbReference type="CDD" id="cd00009">
    <property type="entry name" value="AAA"/>
    <property type="match status" value="1"/>
</dbReference>
<dbReference type="PROSITE" id="PS50045">
    <property type="entry name" value="SIGMA54_INTERACT_4"/>
    <property type="match status" value="1"/>
</dbReference>
<evidence type="ECO:0000313" key="9">
    <source>
        <dbReference type="EMBL" id="MDX5983749.1"/>
    </source>
</evidence>
<dbReference type="InterPro" id="IPR009057">
    <property type="entry name" value="Homeodomain-like_sf"/>
</dbReference>
<evidence type="ECO:0000256" key="5">
    <source>
        <dbReference type="ARBA" id="ARBA00023163"/>
    </source>
</evidence>
<reference evidence="9 10" key="1">
    <citation type="submission" date="2023-11" db="EMBL/GenBank/DDBJ databases">
        <title>MicrobeMod: A computational toolkit for identifying prokaryotic methylation and restriction-modification with nanopore sequencing.</title>
        <authorList>
            <person name="Crits-Christoph A."/>
            <person name="Kang S.C."/>
            <person name="Lee H."/>
            <person name="Ostrov N."/>
        </authorList>
    </citation>
    <scope>NUCLEOTIDE SEQUENCE [LARGE SCALE GENOMIC DNA]</scope>
    <source>
        <strain evidence="9 10">ATCC 14820</strain>
    </source>
</reference>
<protein>
    <submittedName>
        <fullName evidence="9">Response regulator</fullName>
    </submittedName>
</protein>
<evidence type="ECO:0000256" key="2">
    <source>
        <dbReference type="ARBA" id="ARBA00022840"/>
    </source>
</evidence>
<feature type="modified residue" description="4-aspartylphosphate" evidence="6">
    <location>
        <position position="56"/>
    </location>
</feature>
<name>A0ABU4PIE9_9SPHN</name>
<dbReference type="InterPro" id="IPR002078">
    <property type="entry name" value="Sigma_54_int"/>
</dbReference>
<keyword evidence="5" id="KW-0804">Transcription</keyword>
<dbReference type="PANTHER" id="PTHR32071">
    <property type="entry name" value="TRANSCRIPTIONAL REGULATORY PROTEIN"/>
    <property type="match status" value="1"/>
</dbReference>
<dbReference type="Pfam" id="PF25601">
    <property type="entry name" value="AAA_lid_14"/>
    <property type="match status" value="1"/>
</dbReference>
<evidence type="ECO:0000256" key="3">
    <source>
        <dbReference type="ARBA" id="ARBA00023012"/>
    </source>
</evidence>
<dbReference type="InterPro" id="IPR002197">
    <property type="entry name" value="HTH_Fis"/>
</dbReference>
<dbReference type="InterPro" id="IPR003593">
    <property type="entry name" value="AAA+_ATPase"/>
</dbReference>
<dbReference type="Gene3D" id="3.40.50.2300">
    <property type="match status" value="1"/>
</dbReference>
<keyword evidence="4" id="KW-0805">Transcription regulation</keyword>
<sequence>MSSESPVILIVEDDADVAKAARLLLERQGMAVSIAADPAAAWVRLAERPIDVILLDLNFARGRTSGEEGFALLDRLIAADRHAVVIVVTGHSGIAVAVQAMRQGATDFVIKPWSNERLLATVQRGIALRRAKLDATSVPPVTEGLLLGESAAIARVRDLIARVAPTEAPVLVSGATGTGKTLVARLLHQGSTRADAPFVTLHAETADSATLAVQSTAALGGTLVIDQVDRLARGLQADLAQRLDGARVIATTRLDRVGLRAAVGEDLLYRLNTVEIFLPPLAAREGDALLLARHFRSVFAHRHGKVDQPISDATAKAIAQSAWPDNVREVRLLMERAVLLGTDGATGLDDRLSSAADDAQRAPETVRSLAQSEQAMIDAALKRHAFNVSRAAAELGLTRAALYRRMARYGL</sequence>
<dbReference type="PANTHER" id="PTHR32071:SF81">
    <property type="entry name" value="PROPIONATE CATABOLISM OPERON REGULATORY PROTEIN"/>
    <property type="match status" value="1"/>
</dbReference>
<comment type="caution">
    <text evidence="9">The sequence shown here is derived from an EMBL/GenBank/DDBJ whole genome shotgun (WGS) entry which is preliminary data.</text>
</comment>
<evidence type="ECO:0000256" key="6">
    <source>
        <dbReference type="PROSITE-ProRule" id="PRU00169"/>
    </source>
</evidence>
<accession>A0ABU4PIE9</accession>
<feature type="domain" description="Sigma-54 factor interaction" evidence="7">
    <location>
        <begin position="146"/>
        <end position="339"/>
    </location>
</feature>
<keyword evidence="1" id="KW-0547">Nucleotide-binding</keyword>
<dbReference type="PROSITE" id="PS50110">
    <property type="entry name" value="RESPONSE_REGULATORY"/>
    <property type="match status" value="1"/>
</dbReference>
<dbReference type="PRINTS" id="PR01590">
    <property type="entry name" value="HTHFIS"/>
</dbReference>
<dbReference type="Gene3D" id="3.40.50.300">
    <property type="entry name" value="P-loop containing nucleotide triphosphate hydrolases"/>
    <property type="match status" value="1"/>
</dbReference>
<dbReference type="SUPFAM" id="SSF52540">
    <property type="entry name" value="P-loop containing nucleoside triphosphate hydrolases"/>
    <property type="match status" value="1"/>
</dbReference>
<feature type="domain" description="Response regulatory" evidence="8">
    <location>
        <begin position="7"/>
        <end position="126"/>
    </location>
</feature>
<keyword evidence="3" id="KW-0902">Two-component regulatory system</keyword>
<dbReference type="RefSeq" id="WP_010404509.1">
    <property type="nucleotide sequence ID" value="NZ_JAWXXV010000001.1"/>
</dbReference>
<dbReference type="Gene3D" id="1.10.10.60">
    <property type="entry name" value="Homeodomain-like"/>
    <property type="match status" value="1"/>
</dbReference>
<gene>
    <name evidence="9" type="ORF">SIL82_05710</name>
</gene>
<evidence type="ECO:0000259" key="8">
    <source>
        <dbReference type="PROSITE" id="PS50110"/>
    </source>
</evidence>
<dbReference type="InterPro" id="IPR001789">
    <property type="entry name" value="Sig_transdc_resp-reg_receiver"/>
</dbReference>
<dbReference type="SMART" id="SM00382">
    <property type="entry name" value="AAA"/>
    <property type="match status" value="1"/>
</dbReference>
<dbReference type="Pfam" id="PF00072">
    <property type="entry name" value="Response_reg"/>
    <property type="match status" value="1"/>
</dbReference>
<evidence type="ECO:0000313" key="10">
    <source>
        <dbReference type="Proteomes" id="UP001279660"/>
    </source>
</evidence>
<keyword evidence="10" id="KW-1185">Reference proteome</keyword>
<dbReference type="SMART" id="SM00448">
    <property type="entry name" value="REC"/>
    <property type="match status" value="1"/>
</dbReference>
<dbReference type="EMBL" id="JAWXXV010000001">
    <property type="protein sequence ID" value="MDX5983749.1"/>
    <property type="molecule type" value="Genomic_DNA"/>
</dbReference>
<dbReference type="Pfam" id="PF14532">
    <property type="entry name" value="Sigma54_activ_2"/>
    <property type="match status" value="1"/>
</dbReference>
<evidence type="ECO:0000256" key="4">
    <source>
        <dbReference type="ARBA" id="ARBA00023015"/>
    </source>
</evidence>
<dbReference type="Pfam" id="PF02954">
    <property type="entry name" value="HTH_8"/>
    <property type="match status" value="1"/>
</dbReference>
<dbReference type="Proteomes" id="UP001279660">
    <property type="component" value="Unassembled WGS sequence"/>
</dbReference>
<evidence type="ECO:0000256" key="1">
    <source>
        <dbReference type="ARBA" id="ARBA00022741"/>
    </source>
</evidence>
<evidence type="ECO:0000259" key="7">
    <source>
        <dbReference type="PROSITE" id="PS50045"/>
    </source>
</evidence>